<accession>A0ACC7NTK6</accession>
<protein>
    <submittedName>
        <fullName evidence="1">Response regulator transcription factor</fullName>
    </submittedName>
</protein>
<dbReference type="EMBL" id="JBJURJ010000004">
    <property type="protein sequence ID" value="MFM9328018.1"/>
    <property type="molecule type" value="Genomic_DNA"/>
</dbReference>
<organism evidence="1 2">
    <name type="scientific">Paenibacillus mesotrionivorans</name>
    <dbReference type="NCBI Taxonomy" id="3160968"/>
    <lineage>
        <taxon>Bacteria</taxon>
        <taxon>Bacillati</taxon>
        <taxon>Bacillota</taxon>
        <taxon>Bacilli</taxon>
        <taxon>Bacillales</taxon>
        <taxon>Paenibacillaceae</taxon>
        <taxon>Paenibacillus</taxon>
    </lineage>
</organism>
<gene>
    <name evidence="1" type="ORF">ACI1P1_06965</name>
</gene>
<evidence type="ECO:0000313" key="2">
    <source>
        <dbReference type="Proteomes" id="UP001631969"/>
    </source>
</evidence>
<comment type="caution">
    <text evidence="1">The sequence shown here is derived from an EMBL/GenBank/DDBJ whole genome shotgun (WGS) entry which is preliminary data.</text>
</comment>
<name>A0ACC7NTK6_9BACL</name>
<dbReference type="Proteomes" id="UP001631969">
    <property type="component" value="Unassembled WGS sequence"/>
</dbReference>
<keyword evidence="2" id="KW-1185">Reference proteome</keyword>
<proteinExistence type="predicted"/>
<reference evidence="1" key="1">
    <citation type="submission" date="2024-12" db="EMBL/GenBank/DDBJ databases">
        <authorList>
            <person name="Wu N."/>
        </authorList>
    </citation>
    <scope>NUCLEOTIDE SEQUENCE</scope>
    <source>
        <strain evidence="1">P15</strain>
    </source>
</reference>
<evidence type="ECO:0000313" key="1">
    <source>
        <dbReference type="EMBL" id="MFM9328018.1"/>
    </source>
</evidence>
<sequence length="237" mass="26952">MPHNILLIEDDIEIVAILQSYLTKEGYAVSAAFNGLDGMELFRKHAFDVVMVDIMMPKMDGIEVIKHIREISSVPILIMSAKDSEVDKALGLGFGADDYIAKPFSLIEVSARIKAAIRRATIYSNAGADTEKLLPMPRVVEIGALRIDLDNYSASKNGADLKLTAKEFEILKLFVKNPNRVFTKPQLYSFIWKENYYGDDNVINVHIRRLREKMEDDPSEPRYIKTLWGIGYKWDVH</sequence>